<feature type="region of interest" description="Disordered" evidence="6">
    <location>
        <begin position="58"/>
        <end position="89"/>
    </location>
</feature>
<dbReference type="PANTHER" id="PTHR13914">
    <property type="entry name" value="PROLINE OXIDASE"/>
    <property type="match status" value="1"/>
</dbReference>
<name>A0A553NY46_TIGCA</name>
<evidence type="ECO:0000256" key="4">
    <source>
        <dbReference type="ARBA" id="ARBA00023062"/>
    </source>
</evidence>
<evidence type="ECO:0000256" key="3">
    <source>
        <dbReference type="ARBA" id="ARBA00023002"/>
    </source>
</evidence>
<dbReference type="Pfam" id="PF01619">
    <property type="entry name" value="Pro_dh"/>
    <property type="match status" value="1"/>
</dbReference>
<dbReference type="PANTHER" id="PTHR13914:SF0">
    <property type="entry name" value="PROLINE DEHYDROGENASE 1, MITOCHONDRIAL"/>
    <property type="match status" value="1"/>
</dbReference>
<comment type="pathway">
    <text evidence="1">Amino-acid degradation; L-proline degradation into L-glutamate; L-glutamate from L-proline: step 1/2.</text>
</comment>
<proteinExistence type="inferred from homology"/>
<dbReference type="OMA" id="GPLKKYH"/>
<evidence type="ECO:0000259" key="7">
    <source>
        <dbReference type="Pfam" id="PF01619"/>
    </source>
</evidence>
<dbReference type="GO" id="GO:0071949">
    <property type="term" value="F:FAD binding"/>
    <property type="evidence" value="ECO:0007669"/>
    <property type="project" value="TreeGrafter"/>
</dbReference>
<reference evidence="8 9" key="1">
    <citation type="journal article" date="2018" name="Nat. Ecol. Evol.">
        <title>Genomic signatures of mitonuclear coevolution across populations of Tigriopus californicus.</title>
        <authorList>
            <person name="Barreto F.S."/>
            <person name="Watson E.T."/>
            <person name="Lima T.G."/>
            <person name="Willett C.S."/>
            <person name="Edmands S."/>
            <person name="Li W."/>
            <person name="Burton R.S."/>
        </authorList>
    </citation>
    <scope>NUCLEOTIDE SEQUENCE [LARGE SCALE GENOMIC DNA]</scope>
    <source>
        <strain evidence="8 9">San Diego</strain>
    </source>
</reference>
<keyword evidence="9" id="KW-1185">Reference proteome</keyword>
<sequence>MATQRIAFSSQRSSKSLSLLRGPPSSTANSPCLSSHFRPLLATPHGAATWSVPSTNLATSTSVSSAPPPPLGSSDLDQQQRTKSTHAITPYNTEEAVDGYVVTAKGYKKKVDILDLSFADHRAAFKSKSTWDIIRALVVFNLCSVRPLVEHNAKLMKIGQTIMGKKLFGQLMKGTFYGQFVAGEDQERIKPVIRHMHSYGVKSILDYSVEEDISDEKAQEKELKGAVPEKETLEDFKDLENKGTYEDQIKRYKPHRSAVSNRKYKVSGARTYFYEGEASCEKNMETFLRCIEAVADSTHGTGFSAIKVTALGRPSLLLQLSEVIVRARRFYQNVSGHDGFVIEGKVSKEAFEQRFKQKVNYDKYEPEVQDWLGNMTFDKKGLIHMFSWSGLIDSQLLLKDVFRVPNLKTGHMVSLMDALTDEEEEQFRNMLNRIQTVFQAAKDLDVRVMVDAEQTYFQPAIHRLTMEMQKKFNTEKAIVFNTYQCYLKIAYHSLVLDLEQAQRQNFYFGAKLVRGAYMEQERGRAKQLGYEDPINPTYEATSDMYHRCLNECMRRMSELKQLGDGSEQRIGIMVASHNGDTIRYAIQRMEELGIKPEDRLICFGQLLGMCDNISFPLGQAGYSVYKYVPYGPVNEVLPYLSRRAQENQGMLSKLKVEKKLMMKELLRRTMRLQLLGKPQGDYVPVGFEDVKVK</sequence>
<feature type="region of interest" description="Disordered" evidence="6">
    <location>
        <begin position="1"/>
        <end position="34"/>
    </location>
</feature>
<organism evidence="8 9">
    <name type="scientific">Tigriopus californicus</name>
    <name type="common">Marine copepod</name>
    <dbReference type="NCBI Taxonomy" id="6832"/>
    <lineage>
        <taxon>Eukaryota</taxon>
        <taxon>Metazoa</taxon>
        <taxon>Ecdysozoa</taxon>
        <taxon>Arthropoda</taxon>
        <taxon>Crustacea</taxon>
        <taxon>Multicrustacea</taxon>
        <taxon>Hexanauplia</taxon>
        <taxon>Copepoda</taxon>
        <taxon>Harpacticoida</taxon>
        <taxon>Harpacticidae</taxon>
        <taxon>Tigriopus</taxon>
    </lineage>
</organism>
<keyword evidence="4 5" id="KW-0642">Proline metabolism</keyword>
<dbReference type="SUPFAM" id="SSF51730">
    <property type="entry name" value="FAD-linked oxidoreductase"/>
    <property type="match status" value="1"/>
</dbReference>
<evidence type="ECO:0000313" key="9">
    <source>
        <dbReference type="Proteomes" id="UP000318571"/>
    </source>
</evidence>
<evidence type="ECO:0000256" key="2">
    <source>
        <dbReference type="ARBA" id="ARBA00005869"/>
    </source>
</evidence>
<evidence type="ECO:0000256" key="1">
    <source>
        <dbReference type="ARBA" id="ARBA00004739"/>
    </source>
</evidence>
<dbReference type="InterPro" id="IPR015659">
    <property type="entry name" value="Proline_oxidase"/>
</dbReference>
<dbReference type="GO" id="GO:0005739">
    <property type="term" value="C:mitochondrion"/>
    <property type="evidence" value="ECO:0007669"/>
    <property type="project" value="TreeGrafter"/>
</dbReference>
<keyword evidence="3 5" id="KW-0560">Oxidoreductase</keyword>
<dbReference type="GO" id="GO:0010133">
    <property type="term" value="P:L-proline catabolic process to L-glutamate"/>
    <property type="evidence" value="ECO:0007669"/>
    <property type="project" value="TreeGrafter"/>
</dbReference>
<evidence type="ECO:0000256" key="6">
    <source>
        <dbReference type="SAM" id="MobiDB-lite"/>
    </source>
</evidence>
<gene>
    <name evidence="8" type="ORF">TCAL_09414</name>
</gene>
<dbReference type="STRING" id="6832.A0A553NY46"/>
<evidence type="ECO:0000256" key="5">
    <source>
        <dbReference type="RuleBase" id="RU364054"/>
    </source>
</evidence>
<keyword evidence="5" id="KW-0274">FAD</keyword>
<comment type="function">
    <text evidence="5">Converts proline to delta-1-pyrroline-5-carboxylate.</text>
</comment>
<evidence type="ECO:0000313" key="8">
    <source>
        <dbReference type="EMBL" id="TRY70353.1"/>
    </source>
</evidence>
<protein>
    <recommendedName>
        <fullName evidence="5">Proline dehydrogenase</fullName>
        <ecNumber evidence="5">1.5.5.2</ecNumber>
    </recommendedName>
</protein>
<dbReference type="InterPro" id="IPR002872">
    <property type="entry name" value="Proline_DH_dom"/>
</dbReference>
<comment type="cofactor">
    <cofactor evidence="5">
        <name>FAD</name>
        <dbReference type="ChEBI" id="CHEBI:57692"/>
    </cofactor>
</comment>
<comment type="caution">
    <text evidence="8">The sequence shown here is derived from an EMBL/GenBank/DDBJ whole genome shotgun (WGS) entry which is preliminary data.</text>
</comment>
<dbReference type="EC" id="1.5.5.2" evidence="5"/>
<dbReference type="EMBL" id="VCGU01000009">
    <property type="protein sequence ID" value="TRY70353.1"/>
    <property type="molecule type" value="Genomic_DNA"/>
</dbReference>
<keyword evidence="5" id="KW-0285">Flavoprotein</keyword>
<feature type="domain" description="Proline dehydrogenase" evidence="7">
    <location>
        <begin position="320"/>
        <end position="654"/>
    </location>
</feature>
<comment type="catalytic activity">
    <reaction evidence="5">
        <text>L-proline + a quinone = (S)-1-pyrroline-5-carboxylate + a quinol + H(+)</text>
        <dbReference type="Rhea" id="RHEA:23784"/>
        <dbReference type="ChEBI" id="CHEBI:15378"/>
        <dbReference type="ChEBI" id="CHEBI:17388"/>
        <dbReference type="ChEBI" id="CHEBI:24646"/>
        <dbReference type="ChEBI" id="CHEBI:60039"/>
        <dbReference type="ChEBI" id="CHEBI:132124"/>
        <dbReference type="EC" id="1.5.5.2"/>
    </reaction>
</comment>
<dbReference type="Gene3D" id="3.20.20.220">
    <property type="match status" value="2"/>
</dbReference>
<accession>A0A553NY46</accession>
<dbReference type="InterPro" id="IPR029041">
    <property type="entry name" value="FAD-linked_oxidoreductase-like"/>
</dbReference>
<dbReference type="FunFam" id="3.20.20.220:FF:000012">
    <property type="entry name" value="Proline dehydrogenase"/>
    <property type="match status" value="1"/>
</dbReference>
<dbReference type="AlphaFoldDB" id="A0A553NY46"/>
<dbReference type="GO" id="GO:0004657">
    <property type="term" value="F:proline dehydrogenase activity"/>
    <property type="evidence" value="ECO:0007669"/>
    <property type="project" value="UniProtKB-EC"/>
</dbReference>
<feature type="compositionally biased region" description="Polar residues" evidence="6">
    <location>
        <begin position="75"/>
        <end position="89"/>
    </location>
</feature>
<dbReference type="Proteomes" id="UP000318571">
    <property type="component" value="Chromosome 9"/>
</dbReference>
<feature type="compositionally biased region" description="Low complexity" evidence="6">
    <location>
        <begin position="9"/>
        <end position="26"/>
    </location>
</feature>
<comment type="similarity">
    <text evidence="2 5">Belongs to the proline oxidase family.</text>
</comment>